<keyword evidence="3" id="KW-1185">Reference proteome</keyword>
<dbReference type="Proteomes" id="UP001366166">
    <property type="component" value="Chromosome"/>
</dbReference>
<gene>
    <name evidence="2" type="ORF">FAK_21740</name>
</gene>
<dbReference type="RefSeq" id="WP_338599065.1">
    <property type="nucleotide sequence ID" value="NZ_AP028679.1"/>
</dbReference>
<protein>
    <submittedName>
        <fullName evidence="2">Cytochrome c</fullName>
    </submittedName>
</protein>
<dbReference type="AlphaFoldDB" id="A0AAU9ED94"/>
<dbReference type="InterPro" id="IPR036280">
    <property type="entry name" value="Multihaem_cyt_sf"/>
</dbReference>
<evidence type="ECO:0000313" key="3">
    <source>
        <dbReference type="Proteomes" id="UP001366166"/>
    </source>
</evidence>
<sequence length="728" mass="78193">MTHGESKAPRAPRRLAWPLAFALAGAALCASLVLAWWAQGERPWQREVAAINQARGRILEQELMAAGLAPERAAFRAQEVASEPPRVIEVVPSAFGKPERCLTCHQGLEQISPSHPVEAMGCVACHGGQGLALTKEQAHQGLIGGRNPSDLAFARASCGGRGAAAGRCHAGRDNPAADTLYRVERTIMATMTGVITSLRVAWGAQDSFTARLATAAISDPRRPNPAPPHTLASLLLIPATPPAGPAPAQVADEQWNKFCARCHLRAERPAGHSVHGRGCAACHGSREPSGRYLGGDASLSRDEAGHASYHRLHESPPEDNCLRCHNRSGRLGLNYRGWVEDENGRTPWPSGNPSQALSGGRGVHQLLPDVHRAKGLACVDCHSGREVMGDGRLYGRMRFQTEVTCATCHGGPQGPPRLGPPDDYAQYEAAYGPLKGGPALSRESQLVLSAKGRPLSNLRQVRGKLVLFSRSQPGKSHPLTLVSGDPAHRQPGHQRLACQACHSRWTPQCYGCHDYRRDAGEMWSYAAGKPTPGIWQESRDQYRFVDPVLGVDSSGQVRPFVPGCQVVYTAQNADGAPLPGRALEQPRTKLIMNSIVSTPISPHTTRTEVRPCEACHLSGKALGLGGGPRPLGSLAAIPLADLNGVGFPADWEALVDDQGRPLQGQTHQGARPLNPQELRRLLAFGRCLPCHRRPEDPVLADPAKAWQRIGPGGDLEAKHKLMEAKALR</sequence>
<dbReference type="PANTHER" id="PTHR35038">
    <property type="entry name" value="DISSIMILATORY SULFITE REDUCTASE SIRA"/>
    <property type="match status" value="1"/>
</dbReference>
<reference evidence="3" key="1">
    <citation type="journal article" date="2023" name="Arch. Microbiol.">
        <title>Desulfoferula mesophilus gen. nov. sp. nov., a mesophilic sulfate-reducing bacterium isolated from a brackish lake sediment.</title>
        <authorList>
            <person name="Watanabe T."/>
            <person name="Yabe T."/>
            <person name="Tsuji J.M."/>
            <person name="Fukui M."/>
        </authorList>
    </citation>
    <scope>NUCLEOTIDE SEQUENCE [LARGE SCALE GENOMIC DNA]</scope>
    <source>
        <strain evidence="3">12FAK</strain>
    </source>
</reference>
<dbReference type="InterPro" id="IPR051829">
    <property type="entry name" value="Multiheme_Cytochr_ET"/>
</dbReference>
<dbReference type="EMBL" id="AP028679">
    <property type="protein sequence ID" value="BEQ15108.1"/>
    <property type="molecule type" value="Genomic_DNA"/>
</dbReference>
<dbReference type="SUPFAM" id="SSF48695">
    <property type="entry name" value="Multiheme cytochromes"/>
    <property type="match status" value="2"/>
</dbReference>
<keyword evidence="1" id="KW-0732">Signal</keyword>
<dbReference type="GO" id="GO:0016491">
    <property type="term" value="F:oxidoreductase activity"/>
    <property type="evidence" value="ECO:0007669"/>
    <property type="project" value="TreeGrafter"/>
</dbReference>
<evidence type="ECO:0000313" key="2">
    <source>
        <dbReference type="EMBL" id="BEQ15108.1"/>
    </source>
</evidence>
<accession>A0AAU9ED94</accession>
<dbReference type="KEGG" id="dmp:FAK_21740"/>
<evidence type="ECO:0000256" key="1">
    <source>
        <dbReference type="ARBA" id="ARBA00022729"/>
    </source>
</evidence>
<dbReference type="PANTHER" id="PTHR35038:SF8">
    <property type="entry name" value="C-TYPE POLYHEME CYTOCHROME OMCC"/>
    <property type="match status" value="1"/>
</dbReference>
<proteinExistence type="predicted"/>
<dbReference type="Gene3D" id="1.10.1130.10">
    <property type="entry name" value="Flavocytochrome C3, Chain A"/>
    <property type="match status" value="1"/>
</dbReference>
<organism evidence="2 3">
    <name type="scientific">Desulfoferula mesophila</name>
    <dbReference type="NCBI Taxonomy" id="3058419"/>
    <lineage>
        <taxon>Bacteria</taxon>
        <taxon>Pseudomonadati</taxon>
        <taxon>Thermodesulfobacteriota</taxon>
        <taxon>Desulfarculia</taxon>
        <taxon>Desulfarculales</taxon>
        <taxon>Desulfarculaceae</taxon>
        <taxon>Desulfoferula</taxon>
    </lineage>
</organism>
<name>A0AAU9ED94_9BACT</name>